<dbReference type="CDD" id="cd03801">
    <property type="entry name" value="GT4_PimA-like"/>
    <property type="match status" value="1"/>
</dbReference>
<dbReference type="RefSeq" id="WP_184814851.1">
    <property type="nucleotide sequence ID" value="NZ_JACHJQ010000008.1"/>
</dbReference>
<accession>A0A7W7QCL8</accession>
<name>A0A7W7QCL8_9PSEU</name>
<dbReference type="InterPro" id="IPR001296">
    <property type="entry name" value="Glyco_trans_1"/>
</dbReference>
<sequence>MRVVVVNWRDLGHRYAGGAETYATRVANAMAARGHEVTYLTARDAGQRARDLDATVAVRRLGGRWTVYPLALLWLLARRRRIGAVVDCQNGIPFFTPLAVGGARVVQVVHHVHTDQFGVHFPAWLAALGRWLEGPAARRVYRGAATVAVSPSTVEAMRHRLRWRGAVHVVPNGNTVAPDDLPPRAATPTIVCLGRLVPQKRVDRLIETVTELLDRVPDLRLDVIGGGPEETALRALAARAGGAVVVHGRVSETEKSRLLGRAWLNVTLSDGEGWGLAVLEAAAHGVPTLCRDVPGLRDSVRHGETGWHVPPDLPMADALHRALKDLTDAELAARVARDCRAWGACFDWEATGARFAAVLERHLAEGGQPGWLPGMPEATVAEHVPGGPLLVEQCAPADLLTELRAAGSRHAEVRAASATERLLGRAIPADTPARPHARP</sequence>
<dbReference type="Proteomes" id="UP000520767">
    <property type="component" value="Unassembled WGS sequence"/>
</dbReference>
<feature type="domain" description="Glycosyltransferase subfamily 4-like N-terminal" evidence="5">
    <location>
        <begin position="17"/>
        <end position="173"/>
    </location>
</feature>
<proteinExistence type="inferred from homology"/>
<dbReference type="EMBL" id="JACHJQ010000008">
    <property type="protein sequence ID" value="MBB4910819.1"/>
    <property type="molecule type" value="Genomic_DNA"/>
</dbReference>
<comment type="similarity">
    <text evidence="1">Belongs to the glycosyltransferase group 1 family. Glycosyltransferase 4 subfamily.</text>
</comment>
<dbReference type="Gene3D" id="3.40.50.2000">
    <property type="entry name" value="Glycogen Phosphorylase B"/>
    <property type="match status" value="2"/>
</dbReference>
<evidence type="ECO:0000259" key="4">
    <source>
        <dbReference type="Pfam" id="PF00534"/>
    </source>
</evidence>
<reference evidence="6 7" key="1">
    <citation type="submission" date="2020-08" db="EMBL/GenBank/DDBJ databases">
        <title>Genomic Encyclopedia of Type Strains, Phase III (KMG-III): the genomes of soil and plant-associated and newly described type strains.</title>
        <authorList>
            <person name="Whitman W."/>
        </authorList>
    </citation>
    <scope>NUCLEOTIDE SEQUENCE [LARGE SCALE GENOMIC DNA]</scope>
    <source>
        <strain evidence="6 7">CECT 8960</strain>
    </source>
</reference>
<gene>
    <name evidence="6" type="ORF">FHR82_007078</name>
</gene>
<dbReference type="PANTHER" id="PTHR12526:SF640">
    <property type="entry name" value="COLANIC ACID BIOSYNTHESIS GLYCOSYLTRANSFERASE WCAL-RELATED"/>
    <property type="match status" value="1"/>
</dbReference>
<dbReference type="Pfam" id="PF00534">
    <property type="entry name" value="Glycos_transf_1"/>
    <property type="match status" value="1"/>
</dbReference>
<organism evidence="6 7">
    <name type="scientific">Actinophytocola algeriensis</name>
    <dbReference type="NCBI Taxonomy" id="1768010"/>
    <lineage>
        <taxon>Bacteria</taxon>
        <taxon>Bacillati</taxon>
        <taxon>Actinomycetota</taxon>
        <taxon>Actinomycetes</taxon>
        <taxon>Pseudonocardiales</taxon>
        <taxon>Pseudonocardiaceae</taxon>
    </lineage>
</organism>
<dbReference type="AlphaFoldDB" id="A0A7W7QCL8"/>
<dbReference type="InterPro" id="IPR028098">
    <property type="entry name" value="Glyco_trans_4-like_N"/>
</dbReference>
<dbReference type="Pfam" id="PF13439">
    <property type="entry name" value="Glyco_transf_4"/>
    <property type="match status" value="1"/>
</dbReference>
<evidence type="ECO:0000256" key="1">
    <source>
        <dbReference type="ARBA" id="ARBA00009481"/>
    </source>
</evidence>
<keyword evidence="2" id="KW-0328">Glycosyltransferase</keyword>
<feature type="domain" description="Glycosyl transferase family 1" evidence="4">
    <location>
        <begin position="186"/>
        <end position="333"/>
    </location>
</feature>
<evidence type="ECO:0000256" key="3">
    <source>
        <dbReference type="ARBA" id="ARBA00022679"/>
    </source>
</evidence>
<evidence type="ECO:0000313" key="7">
    <source>
        <dbReference type="Proteomes" id="UP000520767"/>
    </source>
</evidence>
<evidence type="ECO:0000313" key="6">
    <source>
        <dbReference type="EMBL" id="MBB4910819.1"/>
    </source>
</evidence>
<evidence type="ECO:0000256" key="2">
    <source>
        <dbReference type="ARBA" id="ARBA00022676"/>
    </source>
</evidence>
<keyword evidence="3 6" id="KW-0808">Transferase</keyword>
<dbReference type="SUPFAM" id="SSF53756">
    <property type="entry name" value="UDP-Glycosyltransferase/glycogen phosphorylase"/>
    <property type="match status" value="1"/>
</dbReference>
<dbReference type="GO" id="GO:0016757">
    <property type="term" value="F:glycosyltransferase activity"/>
    <property type="evidence" value="ECO:0007669"/>
    <property type="project" value="UniProtKB-KW"/>
</dbReference>
<evidence type="ECO:0000259" key="5">
    <source>
        <dbReference type="Pfam" id="PF13439"/>
    </source>
</evidence>
<comment type="caution">
    <text evidence="6">The sequence shown here is derived from an EMBL/GenBank/DDBJ whole genome shotgun (WGS) entry which is preliminary data.</text>
</comment>
<keyword evidence="7" id="KW-1185">Reference proteome</keyword>
<dbReference type="PANTHER" id="PTHR12526">
    <property type="entry name" value="GLYCOSYLTRANSFERASE"/>
    <property type="match status" value="1"/>
</dbReference>
<protein>
    <submittedName>
        <fullName evidence="6">Glycosyltransferase involved in cell wall biosynthesis</fullName>
    </submittedName>
</protein>